<dbReference type="EMBL" id="AVOT02005526">
    <property type="protein sequence ID" value="MBW0479297.1"/>
    <property type="molecule type" value="Genomic_DNA"/>
</dbReference>
<dbReference type="InterPro" id="IPR050951">
    <property type="entry name" value="Retrovirus_Pol_polyprotein"/>
</dbReference>
<dbReference type="PANTHER" id="PTHR37984:SF5">
    <property type="entry name" value="PROTEIN NYNRIN-LIKE"/>
    <property type="match status" value="1"/>
</dbReference>
<reference evidence="3" key="1">
    <citation type="submission" date="2021-03" db="EMBL/GenBank/DDBJ databases">
        <title>Draft genome sequence of rust myrtle Austropuccinia psidii MF-1, a brazilian biotype.</title>
        <authorList>
            <person name="Quecine M.C."/>
            <person name="Pachon D.M.R."/>
            <person name="Bonatelli M.L."/>
            <person name="Correr F.H."/>
            <person name="Franceschini L.M."/>
            <person name="Leite T.F."/>
            <person name="Margarido G.R.A."/>
            <person name="Almeida C.A."/>
            <person name="Ferrarezi J.A."/>
            <person name="Labate C.A."/>
        </authorList>
    </citation>
    <scope>NUCLEOTIDE SEQUENCE</scope>
    <source>
        <strain evidence="3">MF-1</strain>
    </source>
</reference>
<dbReference type="Pfam" id="PF17919">
    <property type="entry name" value="RT_RNaseH_2"/>
    <property type="match status" value="1"/>
</dbReference>
<evidence type="ECO:0000259" key="2">
    <source>
        <dbReference type="Pfam" id="PF17919"/>
    </source>
</evidence>
<evidence type="ECO:0000313" key="3">
    <source>
        <dbReference type="EMBL" id="MBW0479297.1"/>
    </source>
</evidence>
<dbReference type="InterPro" id="IPR043502">
    <property type="entry name" value="DNA/RNA_pol_sf"/>
</dbReference>
<name>A0A9Q3CAP2_9BASI</name>
<dbReference type="GO" id="GO:0003824">
    <property type="term" value="F:catalytic activity"/>
    <property type="evidence" value="ECO:0007669"/>
    <property type="project" value="UniProtKB-KW"/>
</dbReference>
<accession>A0A9Q3CAP2</accession>
<dbReference type="FunFam" id="3.30.70.270:FF:000020">
    <property type="entry name" value="Transposon Tf2-6 polyprotein-like Protein"/>
    <property type="match status" value="1"/>
</dbReference>
<gene>
    <name evidence="3" type="ORF">O181_019012</name>
</gene>
<dbReference type="Proteomes" id="UP000765509">
    <property type="component" value="Unassembled WGS sequence"/>
</dbReference>
<dbReference type="AlphaFoldDB" id="A0A9Q3CAP2"/>
<dbReference type="InterPro" id="IPR041577">
    <property type="entry name" value="RT_RNaseH_2"/>
</dbReference>
<dbReference type="Gene3D" id="3.30.70.270">
    <property type="match status" value="1"/>
</dbReference>
<keyword evidence="4" id="KW-1185">Reference proteome</keyword>
<dbReference type="OrthoDB" id="4369127at2759"/>
<organism evidence="3 4">
    <name type="scientific">Austropuccinia psidii MF-1</name>
    <dbReference type="NCBI Taxonomy" id="1389203"/>
    <lineage>
        <taxon>Eukaryota</taxon>
        <taxon>Fungi</taxon>
        <taxon>Dikarya</taxon>
        <taxon>Basidiomycota</taxon>
        <taxon>Pucciniomycotina</taxon>
        <taxon>Pucciniomycetes</taxon>
        <taxon>Pucciniales</taxon>
        <taxon>Sphaerophragmiaceae</taxon>
        <taxon>Austropuccinia</taxon>
    </lineage>
</organism>
<proteinExistence type="predicted"/>
<keyword evidence="1" id="KW-0511">Multifunctional enzyme</keyword>
<dbReference type="SUPFAM" id="SSF56672">
    <property type="entry name" value="DNA/RNA polymerases"/>
    <property type="match status" value="1"/>
</dbReference>
<sequence>MFPLLLPDSKPIIVFLRHTSASFHVSSMEYLGYVVSSEGLNMDKEKAQKIRNWPPPRNLKDLQSFLGFAKFYCQFIKDYSKTISSLKRFHEKYSSFPLNEEAFRQFHQLKKAFTTAPIFSHFNPSLPTIVETDSSDYALGAVLSQVSDTGKHKIEFDS</sequence>
<evidence type="ECO:0000313" key="4">
    <source>
        <dbReference type="Proteomes" id="UP000765509"/>
    </source>
</evidence>
<evidence type="ECO:0000256" key="1">
    <source>
        <dbReference type="ARBA" id="ARBA00023268"/>
    </source>
</evidence>
<dbReference type="InterPro" id="IPR043128">
    <property type="entry name" value="Rev_trsase/Diguanyl_cyclase"/>
</dbReference>
<protein>
    <recommendedName>
        <fullName evidence="2">Reverse transcriptase/retrotransposon-derived protein RNase H-like domain-containing protein</fullName>
    </recommendedName>
</protein>
<comment type="caution">
    <text evidence="3">The sequence shown here is derived from an EMBL/GenBank/DDBJ whole genome shotgun (WGS) entry which is preliminary data.</text>
</comment>
<feature type="domain" description="Reverse transcriptase/retrotransposon-derived protein RNase H-like" evidence="2">
    <location>
        <begin position="99"/>
        <end position="158"/>
    </location>
</feature>
<dbReference type="PANTHER" id="PTHR37984">
    <property type="entry name" value="PROTEIN CBG26694"/>
    <property type="match status" value="1"/>
</dbReference>